<name>A0A4V2NUT5_9BACI</name>
<dbReference type="GO" id="GO:0008235">
    <property type="term" value="F:metalloexopeptidase activity"/>
    <property type="evidence" value="ECO:0007669"/>
    <property type="project" value="InterPro"/>
</dbReference>
<dbReference type="InterPro" id="IPR007484">
    <property type="entry name" value="Peptidase_M28"/>
</dbReference>
<reference evidence="11 12" key="1">
    <citation type="submission" date="2019-03" db="EMBL/GenBank/DDBJ databases">
        <authorList>
            <person name="Jensen L."/>
            <person name="Storgaard J."/>
            <person name="Sulaj E."/>
            <person name="Schramm A."/>
            <person name="Marshall I.P.G."/>
        </authorList>
    </citation>
    <scope>NUCLEOTIDE SEQUENCE [LARGE SCALE GENOMIC DNA]</scope>
    <source>
        <strain evidence="11 12">2017H2G3</strain>
    </source>
</reference>
<dbReference type="PANTHER" id="PTHR12147">
    <property type="entry name" value="METALLOPEPTIDASE M28 FAMILY MEMBER"/>
    <property type="match status" value="1"/>
</dbReference>
<keyword evidence="6 9" id="KW-1133">Transmembrane helix</keyword>
<dbReference type="GO" id="GO:0006508">
    <property type="term" value="P:proteolysis"/>
    <property type="evidence" value="ECO:0007669"/>
    <property type="project" value="InterPro"/>
</dbReference>
<feature type="transmembrane region" description="Helical" evidence="9">
    <location>
        <begin position="512"/>
        <end position="534"/>
    </location>
</feature>
<evidence type="ECO:0000256" key="6">
    <source>
        <dbReference type="ARBA" id="ARBA00022989"/>
    </source>
</evidence>
<feature type="transmembrane region" description="Helical" evidence="9">
    <location>
        <begin position="540"/>
        <end position="559"/>
    </location>
</feature>
<keyword evidence="5" id="KW-0926">Vacuole</keyword>
<evidence type="ECO:0000259" key="10">
    <source>
        <dbReference type="Pfam" id="PF04389"/>
    </source>
</evidence>
<dbReference type="STRING" id="1742358.GCA_001439605_03347"/>
<evidence type="ECO:0000313" key="11">
    <source>
        <dbReference type="EMBL" id="TCJ05780.1"/>
    </source>
</evidence>
<dbReference type="EMBL" id="SJTH01000003">
    <property type="protein sequence ID" value="TCJ05780.1"/>
    <property type="molecule type" value="Genomic_DNA"/>
</dbReference>
<dbReference type="GO" id="GO:0005774">
    <property type="term" value="C:vacuolar membrane"/>
    <property type="evidence" value="ECO:0007669"/>
    <property type="project" value="UniProtKB-SubCell"/>
</dbReference>
<dbReference type="Proteomes" id="UP000293846">
    <property type="component" value="Unassembled WGS sequence"/>
</dbReference>
<dbReference type="Pfam" id="PF04389">
    <property type="entry name" value="Peptidase_M28"/>
    <property type="match status" value="1"/>
</dbReference>
<evidence type="ECO:0000256" key="8">
    <source>
        <dbReference type="ARBA" id="ARBA00031512"/>
    </source>
</evidence>
<dbReference type="SUPFAM" id="SSF53187">
    <property type="entry name" value="Zn-dependent exopeptidases"/>
    <property type="match status" value="1"/>
</dbReference>
<evidence type="ECO:0000256" key="4">
    <source>
        <dbReference type="ARBA" id="ARBA00017435"/>
    </source>
</evidence>
<feature type="transmembrane region" description="Helical" evidence="9">
    <location>
        <begin position="425"/>
        <end position="445"/>
    </location>
</feature>
<feature type="transmembrane region" description="Helical" evidence="9">
    <location>
        <begin position="457"/>
        <end position="476"/>
    </location>
</feature>
<evidence type="ECO:0000256" key="9">
    <source>
        <dbReference type="SAM" id="Phobius"/>
    </source>
</evidence>
<feature type="transmembrane region" description="Helical" evidence="9">
    <location>
        <begin position="31"/>
        <end position="48"/>
    </location>
</feature>
<comment type="caution">
    <text evidence="11">The sequence shown here is derived from an EMBL/GenBank/DDBJ whole genome shotgun (WGS) entry which is preliminary data.</text>
</comment>
<gene>
    <name evidence="11" type="ORF">E0Y62_03665</name>
</gene>
<evidence type="ECO:0000256" key="5">
    <source>
        <dbReference type="ARBA" id="ARBA00022554"/>
    </source>
</evidence>
<dbReference type="AlphaFoldDB" id="A0A4V2NUT5"/>
<evidence type="ECO:0000256" key="7">
    <source>
        <dbReference type="ARBA" id="ARBA00023180"/>
    </source>
</evidence>
<organism evidence="11 12">
    <name type="scientific">Cytobacillus praedii</name>
    <dbReference type="NCBI Taxonomy" id="1742358"/>
    <lineage>
        <taxon>Bacteria</taxon>
        <taxon>Bacillati</taxon>
        <taxon>Bacillota</taxon>
        <taxon>Bacilli</taxon>
        <taxon>Bacillales</taxon>
        <taxon>Bacillaceae</taxon>
        <taxon>Cytobacillus</taxon>
    </lineage>
</organism>
<comment type="similarity">
    <text evidence="3">Belongs to the peptidase M28 family.</text>
</comment>
<dbReference type="InterPro" id="IPR045175">
    <property type="entry name" value="M28_fam"/>
</dbReference>
<evidence type="ECO:0000256" key="1">
    <source>
        <dbReference type="ARBA" id="ARBA00003273"/>
    </source>
</evidence>
<evidence type="ECO:0000256" key="2">
    <source>
        <dbReference type="ARBA" id="ARBA00004128"/>
    </source>
</evidence>
<keyword evidence="12" id="KW-1185">Reference proteome</keyword>
<comment type="function">
    <text evidence="1">May be involved in vacuolar sorting and osmoregulation.</text>
</comment>
<dbReference type="PANTHER" id="PTHR12147:SF58">
    <property type="entry name" value="VACUOLAR MEMBRANE PROTEASE"/>
    <property type="match status" value="1"/>
</dbReference>
<feature type="domain" description="Peptidase M28" evidence="10">
    <location>
        <begin position="130"/>
        <end position="318"/>
    </location>
</feature>
<feature type="transmembrane region" description="Helical" evidence="9">
    <location>
        <begin position="380"/>
        <end position="400"/>
    </location>
</feature>
<keyword evidence="7" id="KW-0325">Glycoprotein</keyword>
<evidence type="ECO:0000256" key="3">
    <source>
        <dbReference type="ARBA" id="ARBA00010918"/>
    </source>
</evidence>
<feature type="transmembrane region" description="Helical" evidence="9">
    <location>
        <begin position="482"/>
        <end position="500"/>
    </location>
</feature>
<comment type="subcellular location">
    <subcellularLocation>
        <location evidence="2">Vacuole membrane</location>
        <topology evidence="2">Multi-pass membrane protein</topology>
    </subcellularLocation>
</comment>
<keyword evidence="9" id="KW-0472">Membrane</keyword>
<dbReference type="Gene3D" id="3.40.630.10">
    <property type="entry name" value="Zn peptidases"/>
    <property type="match status" value="1"/>
</dbReference>
<sequence length="570" mass="63748">MNSHLHWKIRMIGLRLLLNGTNKSNAIKKKVYSFLFILSILVSVWLGLSQINGPDVVELDADRRNFSAERAKTYLKEIAANPHPVGSNEHKRVKNYIVSELAKLEVKPEIQVVESGLYIGETPYEGKIENILAYIKGEEPSGTIMLTSHYDSVPGSFGAADAGASVAAIIETVRALSHSPELKNNLVILISDGEEIGLLGAQAFAQFHPWAHEVEMVLNFEARGSSGPSVMFETSNGNDKLIREFINGTNYPLAHSFINELYKTMPNDTDLSIYKEAGNSGLNFAFFGNVHTYHSADDTVENLSLRSLQYQGENMLDLVRYFGNMNVVSKDNEENRVYFNSFGKKVISYPEYLVIPFMCMAIILFFLTAIVGIIRRKLTILGLSGGIALFLLMLVMAYFLGNITKSCVQTILSESSWAMGLDLRMSHPLFITMILVMMGLFLLAYKLAQKKINVNNLAVGAFFVLMFIVIYTSLLIKGSSYIFLWPTLIGLIGLNVQFYVKGMWKGFGRGITLVITFLVIMFITPIVYIIYMLLTLDHVEVLLVCTALLWAFFIPLVNFNRGDESLCEST</sequence>
<proteinExistence type="inferred from homology"/>
<accession>A0A4V2NUT5</accession>
<protein>
    <recommendedName>
        <fullName evidence="4">Vacuolar membrane protease</fullName>
    </recommendedName>
    <alternativeName>
        <fullName evidence="8">FXNA-related family protease 1</fullName>
    </alternativeName>
</protein>
<keyword evidence="9" id="KW-0812">Transmembrane</keyword>
<feature type="transmembrane region" description="Helical" evidence="9">
    <location>
        <begin position="352"/>
        <end position="373"/>
    </location>
</feature>
<evidence type="ECO:0000313" key="12">
    <source>
        <dbReference type="Proteomes" id="UP000293846"/>
    </source>
</evidence>